<sequence length="117" mass="12783">MTGFTRRALPGSSSHPVLCDRSAVLDVLLFRGLSSGRSDVTSGRSFSESLLWSHCDFSVREVKVRRGEGRGAQTRKVRRLREGRKEGVETYEGKTGEGIGDGKVSRVISNQGSSPRT</sequence>
<dbReference type="AlphaFoldDB" id="A0A1B9GBC7"/>
<organism evidence="2">
    <name type="scientific">Kwoniella bestiolae CBS 10118</name>
    <dbReference type="NCBI Taxonomy" id="1296100"/>
    <lineage>
        <taxon>Eukaryota</taxon>
        <taxon>Fungi</taxon>
        <taxon>Dikarya</taxon>
        <taxon>Basidiomycota</taxon>
        <taxon>Agaricomycotina</taxon>
        <taxon>Tremellomycetes</taxon>
        <taxon>Tremellales</taxon>
        <taxon>Cryptococcaceae</taxon>
        <taxon>Kwoniella</taxon>
    </lineage>
</organism>
<protein>
    <submittedName>
        <fullName evidence="2">Uncharacterized protein</fullName>
    </submittedName>
</protein>
<reference evidence="2" key="1">
    <citation type="submission" date="2013-07" db="EMBL/GenBank/DDBJ databases">
        <title>The Genome Sequence of Cryptococcus bestiolae CBS10118.</title>
        <authorList>
            <consortium name="The Broad Institute Genome Sequencing Platform"/>
            <person name="Cuomo C."/>
            <person name="Litvintseva A."/>
            <person name="Chen Y."/>
            <person name="Heitman J."/>
            <person name="Sun S."/>
            <person name="Springer D."/>
            <person name="Dromer F."/>
            <person name="Young S.K."/>
            <person name="Zeng Q."/>
            <person name="Gargeya S."/>
            <person name="Fitzgerald M."/>
            <person name="Abouelleil A."/>
            <person name="Alvarado L."/>
            <person name="Berlin A.M."/>
            <person name="Chapman S.B."/>
            <person name="Dewar J."/>
            <person name="Goldberg J."/>
            <person name="Griggs A."/>
            <person name="Gujja S."/>
            <person name="Hansen M."/>
            <person name="Howarth C."/>
            <person name="Imamovic A."/>
            <person name="Larimer J."/>
            <person name="McCowan C."/>
            <person name="Murphy C."/>
            <person name="Pearson M."/>
            <person name="Priest M."/>
            <person name="Roberts A."/>
            <person name="Saif S."/>
            <person name="Shea T."/>
            <person name="Sykes S."/>
            <person name="Wortman J."/>
            <person name="Nusbaum C."/>
            <person name="Birren B."/>
        </authorList>
    </citation>
    <scope>NUCLEOTIDE SEQUENCE [LARGE SCALE GENOMIC DNA]</scope>
    <source>
        <strain evidence="2">CBS 10118</strain>
    </source>
</reference>
<name>A0A1B9GBC7_9TREE</name>
<reference evidence="2" key="2">
    <citation type="submission" date="2014-01" db="EMBL/GenBank/DDBJ databases">
        <title>Evolution of pathogenesis and genome organization in the Tremellales.</title>
        <authorList>
            <person name="Cuomo C."/>
            <person name="Litvintseva A."/>
            <person name="Heitman J."/>
            <person name="Chen Y."/>
            <person name="Sun S."/>
            <person name="Springer D."/>
            <person name="Dromer F."/>
            <person name="Young S."/>
            <person name="Zeng Q."/>
            <person name="Chapman S."/>
            <person name="Gujja S."/>
            <person name="Saif S."/>
            <person name="Birren B."/>
        </authorList>
    </citation>
    <scope>NUCLEOTIDE SEQUENCE</scope>
    <source>
        <strain evidence="2">CBS 10118</strain>
    </source>
</reference>
<feature type="compositionally biased region" description="Basic and acidic residues" evidence="1">
    <location>
        <begin position="84"/>
        <end position="95"/>
    </location>
</feature>
<proteinExistence type="predicted"/>
<dbReference type="EMBL" id="KI894019">
    <property type="protein sequence ID" value="OCF28324.1"/>
    <property type="molecule type" value="Genomic_DNA"/>
</dbReference>
<feature type="compositionally biased region" description="Polar residues" evidence="1">
    <location>
        <begin position="107"/>
        <end position="117"/>
    </location>
</feature>
<accession>A0A1B9GBC7</accession>
<feature type="region of interest" description="Disordered" evidence="1">
    <location>
        <begin position="84"/>
        <end position="117"/>
    </location>
</feature>
<evidence type="ECO:0000313" key="2">
    <source>
        <dbReference type="EMBL" id="OCF28324.1"/>
    </source>
</evidence>
<dbReference type="VEuPathDB" id="FungiDB:I302_03180"/>
<evidence type="ECO:0000256" key="1">
    <source>
        <dbReference type="SAM" id="MobiDB-lite"/>
    </source>
</evidence>
<gene>
    <name evidence="2" type="ORF">I302_03180</name>
</gene>